<dbReference type="InterPro" id="IPR011006">
    <property type="entry name" value="CheY-like_superfamily"/>
</dbReference>
<keyword evidence="2" id="KW-0238">DNA-binding</keyword>
<dbReference type="InterPro" id="IPR058245">
    <property type="entry name" value="NreC/VraR/RcsB-like_REC"/>
</dbReference>
<organism evidence="6 7">
    <name type="scientific">Janthinobacterium fluminis</name>
    <dbReference type="NCBI Taxonomy" id="2987524"/>
    <lineage>
        <taxon>Bacteria</taxon>
        <taxon>Pseudomonadati</taxon>
        <taxon>Pseudomonadota</taxon>
        <taxon>Betaproteobacteria</taxon>
        <taxon>Burkholderiales</taxon>
        <taxon>Oxalobacteraceae</taxon>
        <taxon>Janthinobacterium</taxon>
    </lineage>
</organism>
<evidence type="ECO:0000256" key="2">
    <source>
        <dbReference type="ARBA" id="ARBA00023125"/>
    </source>
</evidence>
<evidence type="ECO:0000256" key="1">
    <source>
        <dbReference type="ARBA" id="ARBA00022553"/>
    </source>
</evidence>
<dbReference type="InterPro" id="IPR001789">
    <property type="entry name" value="Sig_transdc_resp-reg_receiver"/>
</dbReference>
<dbReference type="CDD" id="cd06170">
    <property type="entry name" value="LuxR_C_like"/>
    <property type="match status" value="1"/>
</dbReference>
<dbReference type="SUPFAM" id="SSF52172">
    <property type="entry name" value="CheY-like"/>
    <property type="match status" value="1"/>
</dbReference>
<accession>A0ABT5K2N2</accession>
<dbReference type="EMBL" id="JAQQXR010000006">
    <property type="protein sequence ID" value="MDC8759241.1"/>
    <property type="molecule type" value="Genomic_DNA"/>
</dbReference>
<dbReference type="Gene3D" id="3.40.50.2300">
    <property type="match status" value="1"/>
</dbReference>
<dbReference type="CDD" id="cd17535">
    <property type="entry name" value="REC_NarL-like"/>
    <property type="match status" value="1"/>
</dbReference>
<name>A0ABT5K2N2_9BURK</name>
<dbReference type="PROSITE" id="PS50110">
    <property type="entry name" value="RESPONSE_REGULATORY"/>
    <property type="match status" value="1"/>
</dbReference>
<reference evidence="6 7" key="1">
    <citation type="submission" date="2022-10" db="EMBL/GenBank/DDBJ databases">
        <title>Janthinobacterium sp. hw3 Genome sequencing.</title>
        <authorList>
            <person name="Park S."/>
        </authorList>
    </citation>
    <scope>NUCLEOTIDE SEQUENCE [LARGE SCALE GENOMIC DNA]</scope>
    <source>
        <strain evidence="7">hw3</strain>
    </source>
</reference>
<evidence type="ECO:0000256" key="3">
    <source>
        <dbReference type="PROSITE-ProRule" id="PRU00169"/>
    </source>
</evidence>
<protein>
    <submittedName>
        <fullName evidence="6">Response regulator transcription factor</fullName>
    </submittedName>
</protein>
<dbReference type="Pfam" id="PF00072">
    <property type="entry name" value="Response_reg"/>
    <property type="match status" value="1"/>
</dbReference>
<dbReference type="Pfam" id="PF00196">
    <property type="entry name" value="GerE"/>
    <property type="match status" value="1"/>
</dbReference>
<feature type="domain" description="Response regulatory" evidence="5">
    <location>
        <begin position="8"/>
        <end position="124"/>
    </location>
</feature>
<dbReference type="Proteomes" id="UP001221208">
    <property type="component" value="Unassembled WGS sequence"/>
</dbReference>
<gene>
    <name evidence="6" type="ORF">OIK44_16790</name>
</gene>
<comment type="caution">
    <text evidence="6">The sequence shown here is derived from an EMBL/GenBank/DDBJ whole genome shotgun (WGS) entry which is preliminary data.</text>
</comment>
<dbReference type="InterPro" id="IPR000792">
    <property type="entry name" value="Tscrpt_reg_LuxR_C"/>
</dbReference>
<sequence length="221" mass="23223">MPNTTTIRVMLIDDHKTMLWGLERLIDGEGARMEVVATAGDCAEALAQIAAAAPDVIVLDLDLGGTCSLDILPALLAAGAARVLVLSGSRDQATLAQAVRGGARGIVSKDAPAELLLQAIVKVHGGELWLDPDMLGRVLGQLMTAPARAPSEDKLAALTAKEKKIIGAIVEGSGAPTAVLAQRLFISEHTLRNHLTSIYQKLGVSNRLELYVYATRHPPGA</sequence>
<keyword evidence="7" id="KW-1185">Reference proteome</keyword>
<dbReference type="SMART" id="SM00421">
    <property type="entry name" value="HTH_LUXR"/>
    <property type="match status" value="1"/>
</dbReference>
<proteinExistence type="predicted"/>
<feature type="modified residue" description="4-aspartylphosphate" evidence="3">
    <location>
        <position position="60"/>
    </location>
</feature>
<evidence type="ECO:0000259" key="5">
    <source>
        <dbReference type="PROSITE" id="PS50110"/>
    </source>
</evidence>
<dbReference type="PROSITE" id="PS50043">
    <property type="entry name" value="HTH_LUXR_2"/>
    <property type="match status" value="1"/>
</dbReference>
<dbReference type="PANTHER" id="PTHR43214">
    <property type="entry name" value="TWO-COMPONENT RESPONSE REGULATOR"/>
    <property type="match status" value="1"/>
</dbReference>
<dbReference type="InterPro" id="IPR016032">
    <property type="entry name" value="Sig_transdc_resp-reg_C-effctor"/>
</dbReference>
<evidence type="ECO:0000313" key="7">
    <source>
        <dbReference type="Proteomes" id="UP001221208"/>
    </source>
</evidence>
<dbReference type="PANTHER" id="PTHR43214:SF38">
    <property type="entry name" value="NITRATE_NITRITE RESPONSE REGULATOR PROTEIN NARL"/>
    <property type="match status" value="1"/>
</dbReference>
<evidence type="ECO:0000313" key="6">
    <source>
        <dbReference type="EMBL" id="MDC8759241.1"/>
    </source>
</evidence>
<dbReference type="InterPro" id="IPR039420">
    <property type="entry name" value="WalR-like"/>
</dbReference>
<keyword evidence="1 3" id="KW-0597">Phosphoprotein</keyword>
<dbReference type="SMART" id="SM00448">
    <property type="entry name" value="REC"/>
    <property type="match status" value="1"/>
</dbReference>
<evidence type="ECO:0000259" key="4">
    <source>
        <dbReference type="PROSITE" id="PS50043"/>
    </source>
</evidence>
<dbReference type="SUPFAM" id="SSF46894">
    <property type="entry name" value="C-terminal effector domain of the bipartite response regulators"/>
    <property type="match status" value="1"/>
</dbReference>
<feature type="domain" description="HTH luxR-type" evidence="4">
    <location>
        <begin position="151"/>
        <end position="218"/>
    </location>
</feature>